<dbReference type="Proteomes" id="UP001203069">
    <property type="component" value="Unassembled WGS sequence"/>
</dbReference>
<sequence>MKNHNILFSSKNKMSNWVTIREAVKIMKKRINIDITDSDIYRNALDGNIFLSIYFQSPVILKKLKTSAHKVKLRPTGKSLINRLCQLDKNCFICGRNLIVSTKDGYIIPTQRIIDTALIGYEYVIVQQLLARSLNIPLPIMGANEINYGISVTLSREIFQVFEKVTWQERIKQQIMRLPENIALDINERISSHPQRISRDCHSEYFPVHDLPQDACFVIRYAELEKLINMPVKNEISPVASTPTRISTPLSRLFWLSCKHNDAISPLINQPYKLLSIFEQWALTHGITDRLSGETLKTALERGSPPSSSFTASASR</sequence>
<proteinExistence type="predicted"/>
<accession>A0ABT0MNJ1</accession>
<protein>
    <submittedName>
        <fullName evidence="1">Uncharacterized protein</fullName>
    </submittedName>
</protein>
<name>A0ABT0MNJ1_9GAMM</name>
<evidence type="ECO:0000313" key="2">
    <source>
        <dbReference type="Proteomes" id="UP001203069"/>
    </source>
</evidence>
<dbReference type="EMBL" id="JAKPBZ010000100">
    <property type="protein sequence ID" value="MCL2891410.1"/>
    <property type="molecule type" value="Genomic_DNA"/>
</dbReference>
<comment type="caution">
    <text evidence="1">The sequence shown here is derived from an EMBL/GenBank/DDBJ whole genome shotgun (WGS) entry which is preliminary data.</text>
</comment>
<dbReference type="RefSeq" id="WP_249243367.1">
    <property type="nucleotide sequence ID" value="NZ_JAKPBZ010000100.1"/>
</dbReference>
<organism evidence="1 2">
    <name type="scientific">Brenneria tiliae</name>
    <dbReference type="NCBI Taxonomy" id="2914984"/>
    <lineage>
        <taxon>Bacteria</taxon>
        <taxon>Pseudomonadati</taxon>
        <taxon>Pseudomonadota</taxon>
        <taxon>Gammaproteobacteria</taxon>
        <taxon>Enterobacterales</taxon>
        <taxon>Pectobacteriaceae</taxon>
        <taxon>Brenneria</taxon>
    </lineage>
</organism>
<reference evidence="1 2" key="1">
    <citation type="submission" date="2022-02" db="EMBL/GenBank/DDBJ databases">
        <title>Description of Brenneria tiliae sp. nov. isolated from symptomatic Tilia x moltkei and Tilia x europaea trees in the UK.</title>
        <authorList>
            <person name="Kile H."/>
        </authorList>
    </citation>
    <scope>NUCLEOTIDE SEQUENCE [LARGE SCALE GENOMIC DNA]</scope>
    <source>
        <strain evidence="1 2">MC1SB4.1</strain>
    </source>
</reference>
<evidence type="ECO:0000313" key="1">
    <source>
        <dbReference type="EMBL" id="MCL2891410.1"/>
    </source>
</evidence>
<keyword evidence="2" id="KW-1185">Reference proteome</keyword>
<gene>
    <name evidence="1" type="ORF">MFP26_01585</name>
</gene>